<evidence type="ECO:0000259" key="5">
    <source>
        <dbReference type="PROSITE" id="PS50941"/>
    </source>
</evidence>
<dbReference type="PANTHER" id="PTHR47700:SF2">
    <property type="entry name" value="CHITINASE"/>
    <property type="match status" value="1"/>
</dbReference>
<feature type="disulfide bond" evidence="4">
    <location>
        <begin position="147"/>
        <end position="151"/>
    </location>
</feature>
<feature type="domain" description="Chitin-binding type-1" evidence="5">
    <location>
        <begin position="154"/>
        <end position="208"/>
    </location>
</feature>
<dbReference type="SUPFAM" id="SSF57016">
    <property type="entry name" value="Plant lectins/antimicrobial peptides"/>
    <property type="match status" value="2"/>
</dbReference>
<evidence type="ECO:0000256" key="2">
    <source>
        <dbReference type="ARBA" id="ARBA00022669"/>
    </source>
</evidence>
<dbReference type="InterPro" id="IPR036861">
    <property type="entry name" value="Endochitinase-like_sf"/>
</dbReference>
<dbReference type="InterPro" id="IPR001002">
    <property type="entry name" value="Chitin-bd_1"/>
</dbReference>
<dbReference type="InterPro" id="IPR011583">
    <property type="entry name" value="Chitinase_II/V-like_cat"/>
</dbReference>
<feature type="disulfide bond" evidence="4">
    <location>
        <begin position="168"/>
        <end position="180"/>
    </location>
</feature>
<comment type="caution">
    <text evidence="7">The sequence shown here is derived from an EMBL/GenBank/DDBJ whole genome shotgun (WGS) entry which is preliminary data.</text>
</comment>
<dbReference type="SMART" id="SM00636">
    <property type="entry name" value="Glyco_18"/>
    <property type="match status" value="1"/>
</dbReference>
<dbReference type="InterPro" id="IPR001223">
    <property type="entry name" value="Glyco_hydro18_cat"/>
</dbReference>
<feature type="disulfide bond" evidence="4">
    <location>
        <begin position="129"/>
        <end position="143"/>
    </location>
</feature>
<dbReference type="Gene3D" id="3.20.20.80">
    <property type="entry name" value="Glycosidases"/>
    <property type="match status" value="1"/>
</dbReference>
<evidence type="ECO:0000313" key="7">
    <source>
        <dbReference type="EMBL" id="KAL3418772.1"/>
    </source>
</evidence>
<dbReference type="SMART" id="SM00270">
    <property type="entry name" value="ChtBD1"/>
    <property type="match status" value="2"/>
</dbReference>
<keyword evidence="2 4" id="KW-0147">Chitin-binding</keyword>
<dbReference type="Gene3D" id="3.30.60.10">
    <property type="entry name" value="Endochitinase-like"/>
    <property type="match status" value="2"/>
</dbReference>
<comment type="caution">
    <text evidence="4">Lacks conserved residue(s) required for the propagation of feature annotation.</text>
</comment>
<accession>A0ABR4P630</accession>
<evidence type="ECO:0000256" key="4">
    <source>
        <dbReference type="PROSITE-ProRule" id="PRU00261"/>
    </source>
</evidence>
<evidence type="ECO:0000313" key="8">
    <source>
        <dbReference type="Proteomes" id="UP001629113"/>
    </source>
</evidence>
<evidence type="ECO:0000256" key="3">
    <source>
        <dbReference type="ARBA" id="ARBA00023026"/>
    </source>
</evidence>
<dbReference type="SUPFAM" id="SSF51445">
    <property type="entry name" value="(Trans)glycosidases"/>
    <property type="match status" value="1"/>
</dbReference>
<feature type="disulfide bond" evidence="4">
    <location>
        <begin position="124"/>
        <end position="136"/>
    </location>
</feature>
<gene>
    <name evidence="7" type="ORF">PVAG01_08993</name>
</gene>
<feature type="disulfide bond" evidence="4">
    <location>
        <begin position="173"/>
        <end position="187"/>
    </location>
</feature>
<dbReference type="EMBL" id="JBFCZG010000008">
    <property type="protein sequence ID" value="KAL3418772.1"/>
    <property type="molecule type" value="Genomic_DNA"/>
</dbReference>
<dbReference type="InterPro" id="IPR017853">
    <property type="entry name" value="GH"/>
</dbReference>
<dbReference type="CDD" id="cd00598">
    <property type="entry name" value="GH18_chitinase-like"/>
    <property type="match status" value="1"/>
</dbReference>
<keyword evidence="3" id="KW-0843">Virulence</keyword>
<dbReference type="PROSITE" id="PS51910">
    <property type="entry name" value="GH18_2"/>
    <property type="match status" value="1"/>
</dbReference>
<organism evidence="7 8">
    <name type="scientific">Phlyctema vagabunda</name>
    <dbReference type="NCBI Taxonomy" id="108571"/>
    <lineage>
        <taxon>Eukaryota</taxon>
        <taxon>Fungi</taxon>
        <taxon>Dikarya</taxon>
        <taxon>Ascomycota</taxon>
        <taxon>Pezizomycotina</taxon>
        <taxon>Leotiomycetes</taxon>
        <taxon>Helotiales</taxon>
        <taxon>Dermateaceae</taxon>
        <taxon>Phlyctema</taxon>
    </lineage>
</organism>
<evidence type="ECO:0000256" key="1">
    <source>
        <dbReference type="ARBA" id="ARBA00012729"/>
    </source>
</evidence>
<dbReference type="Pfam" id="PF00187">
    <property type="entry name" value="Chitin_bind_1"/>
    <property type="match status" value="1"/>
</dbReference>
<dbReference type="PROSITE" id="PS00026">
    <property type="entry name" value="CHIT_BIND_I_1"/>
    <property type="match status" value="1"/>
</dbReference>
<keyword evidence="4" id="KW-1015">Disulfide bond</keyword>
<evidence type="ECO:0000259" key="6">
    <source>
        <dbReference type="PROSITE" id="PS51910"/>
    </source>
</evidence>
<name>A0ABR4P630_9HELO</name>
<dbReference type="PROSITE" id="PS50941">
    <property type="entry name" value="CHIT_BIND_I_2"/>
    <property type="match status" value="2"/>
</dbReference>
<protein>
    <recommendedName>
        <fullName evidence="1">chitinase</fullName>
        <ecNumber evidence="1">3.2.1.14</ecNumber>
    </recommendedName>
</protein>
<keyword evidence="8" id="KW-1185">Reference proteome</keyword>
<sequence length="415" mass="45620">MQFSIHSGLSVAGVLAVYLPALLSAEVFRGRADSPRTIGRSFKLKSIDRLLNASSSNNATIDLSWRDTISFGAAHQSPAVAPPVVMPIFADSLADMSFKPNFKNISFGSVQRRDGALRCDTGDCVDGSCCSKDGICGYGPDFCGNGCRSLCNATAMCGEFSKDADVPCGMNLCCSATGWCGTTEVYCKNADPIHNTLPCQPGYGGCRIYEAPKCESSAKSAEGRKVGYYQSWNVRKRKCNSKTPKQLNTEGYTHLFYSFAFIDPTTFQVTPAHTDDKAMMKEFTGLAKPGGLQTWIAIGGFDFSNPGPTNTTWSDMVSTQENRNSFIDSVELYMKDNGFQGVDLDWEYPGEPKRGGREMADTRNFVTLVKQMRAKWGDKYGISLTLAPDYWYLRWFDAKAMEPSVDFFGFMAYGK</sequence>
<proteinExistence type="predicted"/>
<dbReference type="EC" id="3.2.1.14" evidence="1"/>
<feature type="domain" description="Chitin-binding type-1" evidence="5">
    <location>
        <begin position="116"/>
        <end position="153"/>
    </location>
</feature>
<feature type="domain" description="GH18" evidence="6">
    <location>
        <begin position="223"/>
        <end position="415"/>
    </location>
</feature>
<dbReference type="Pfam" id="PF00704">
    <property type="entry name" value="Glyco_hydro_18"/>
    <property type="match status" value="1"/>
</dbReference>
<reference evidence="7 8" key="1">
    <citation type="submission" date="2024-06" db="EMBL/GenBank/DDBJ databases">
        <title>Complete genome of Phlyctema vagabunda strain 19-DSS-EL-015.</title>
        <authorList>
            <person name="Fiorenzani C."/>
        </authorList>
    </citation>
    <scope>NUCLEOTIDE SEQUENCE [LARGE SCALE GENOMIC DNA]</scope>
    <source>
        <strain evidence="7 8">19-DSS-EL-015</strain>
    </source>
</reference>
<dbReference type="InterPro" id="IPR018371">
    <property type="entry name" value="Chitin-binding_1_CS"/>
</dbReference>
<dbReference type="PANTHER" id="PTHR47700">
    <property type="entry name" value="V CHITINASE, PUTATIVE (AFU_ORTHOLOGUE AFUA_6G13720)-RELATED"/>
    <property type="match status" value="1"/>
</dbReference>
<dbReference type="InterPro" id="IPR053214">
    <property type="entry name" value="LysM12-like"/>
</dbReference>
<dbReference type="Proteomes" id="UP001629113">
    <property type="component" value="Unassembled WGS sequence"/>
</dbReference>